<proteinExistence type="predicted"/>
<dbReference type="PROSITE" id="PS00108">
    <property type="entry name" value="PROTEIN_KINASE_ST"/>
    <property type="match status" value="1"/>
</dbReference>
<evidence type="ECO:0000313" key="7">
    <source>
        <dbReference type="Proteomes" id="UP000799118"/>
    </source>
</evidence>
<accession>A0A6A4GHG8</accession>
<dbReference type="InterPro" id="IPR000719">
    <property type="entry name" value="Prot_kinase_dom"/>
</dbReference>
<dbReference type="Pfam" id="PF00069">
    <property type="entry name" value="Pkinase"/>
    <property type="match status" value="1"/>
</dbReference>
<dbReference type="InterPro" id="IPR011009">
    <property type="entry name" value="Kinase-like_dom_sf"/>
</dbReference>
<dbReference type="Proteomes" id="UP000799118">
    <property type="component" value="Unassembled WGS sequence"/>
</dbReference>
<keyword evidence="1" id="KW-0808">Transferase</keyword>
<dbReference type="EMBL" id="ML770075">
    <property type="protein sequence ID" value="KAE9384827.1"/>
    <property type="molecule type" value="Genomic_DNA"/>
</dbReference>
<feature type="non-terminal residue" evidence="6">
    <location>
        <position position="1"/>
    </location>
</feature>
<dbReference type="PROSITE" id="PS50011">
    <property type="entry name" value="PROTEIN_KINASE_DOM"/>
    <property type="match status" value="1"/>
</dbReference>
<evidence type="ECO:0000259" key="5">
    <source>
        <dbReference type="PROSITE" id="PS50011"/>
    </source>
</evidence>
<dbReference type="Gene3D" id="1.10.510.10">
    <property type="entry name" value="Transferase(Phosphotransferase) domain 1"/>
    <property type="match status" value="1"/>
</dbReference>
<keyword evidence="4" id="KW-0067">ATP-binding</keyword>
<dbReference type="AlphaFoldDB" id="A0A6A4GHG8"/>
<evidence type="ECO:0000313" key="6">
    <source>
        <dbReference type="EMBL" id="KAE9384827.1"/>
    </source>
</evidence>
<sequence>ISDILNGLEYLHSRNPPVVHGDLKGGNILVSDLGQCRLADFGLAGMMSALQTLSSSTADGTRGSIRWMAPELFTTSKPSTVTDMYALGCTIYEITTGEPPFSGKSNAAVMFQVMGGSRPSRPIVGFSDQLWMAVMRCWVDPENR</sequence>
<keyword evidence="2" id="KW-0547">Nucleotide-binding</keyword>
<keyword evidence="7" id="KW-1185">Reference proteome</keyword>
<name>A0A6A4GHG8_9AGAR</name>
<dbReference type="InterPro" id="IPR008271">
    <property type="entry name" value="Ser/Thr_kinase_AS"/>
</dbReference>
<dbReference type="GO" id="GO:0000165">
    <property type="term" value="P:MAPK cascade"/>
    <property type="evidence" value="ECO:0007669"/>
    <property type="project" value="UniProtKB-ARBA"/>
</dbReference>
<dbReference type="PANTHER" id="PTHR48016">
    <property type="entry name" value="MAP KINASE KINASE KINASE SSK2-RELATED-RELATED"/>
    <property type="match status" value="1"/>
</dbReference>
<feature type="non-terminal residue" evidence="6">
    <location>
        <position position="144"/>
    </location>
</feature>
<dbReference type="PANTHER" id="PTHR48016:SF56">
    <property type="entry name" value="MAPKK KINASE"/>
    <property type="match status" value="1"/>
</dbReference>
<dbReference type="SMART" id="SM00220">
    <property type="entry name" value="S_TKc"/>
    <property type="match status" value="1"/>
</dbReference>
<protein>
    <submittedName>
        <fullName evidence="6">Kinase-like protein</fullName>
    </submittedName>
</protein>
<dbReference type="SUPFAM" id="SSF56112">
    <property type="entry name" value="Protein kinase-like (PK-like)"/>
    <property type="match status" value="1"/>
</dbReference>
<evidence type="ECO:0000256" key="3">
    <source>
        <dbReference type="ARBA" id="ARBA00022777"/>
    </source>
</evidence>
<dbReference type="GO" id="GO:0004672">
    <property type="term" value="F:protein kinase activity"/>
    <property type="evidence" value="ECO:0007669"/>
    <property type="project" value="InterPro"/>
</dbReference>
<evidence type="ECO:0000256" key="4">
    <source>
        <dbReference type="ARBA" id="ARBA00022840"/>
    </source>
</evidence>
<keyword evidence="3 6" id="KW-0418">Kinase</keyword>
<dbReference type="GO" id="GO:0005524">
    <property type="term" value="F:ATP binding"/>
    <property type="evidence" value="ECO:0007669"/>
    <property type="project" value="UniProtKB-KW"/>
</dbReference>
<organism evidence="6 7">
    <name type="scientific">Gymnopus androsaceus JB14</name>
    <dbReference type="NCBI Taxonomy" id="1447944"/>
    <lineage>
        <taxon>Eukaryota</taxon>
        <taxon>Fungi</taxon>
        <taxon>Dikarya</taxon>
        <taxon>Basidiomycota</taxon>
        <taxon>Agaricomycotina</taxon>
        <taxon>Agaricomycetes</taxon>
        <taxon>Agaricomycetidae</taxon>
        <taxon>Agaricales</taxon>
        <taxon>Marasmiineae</taxon>
        <taxon>Omphalotaceae</taxon>
        <taxon>Gymnopus</taxon>
    </lineage>
</organism>
<feature type="domain" description="Protein kinase" evidence="5">
    <location>
        <begin position="1"/>
        <end position="144"/>
    </location>
</feature>
<dbReference type="OrthoDB" id="4062651at2759"/>
<reference evidence="6" key="1">
    <citation type="journal article" date="2019" name="Environ. Microbiol.">
        <title>Fungal ecological strategies reflected in gene transcription - a case study of two litter decomposers.</title>
        <authorList>
            <person name="Barbi F."/>
            <person name="Kohler A."/>
            <person name="Barry K."/>
            <person name="Baskaran P."/>
            <person name="Daum C."/>
            <person name="Fauchery L."/>
            <person name="Ihrmark K."/>
            <person name="Kuo A."/>
            <person name="LaButti K."/>
            <person name="Lipzen A."/>
            <person name="Morin E."/>
            <person name="Grigoriev I.V."/>
            <person name="Henrissat B."/>
            <person name="Lindahl B."/>
            <person name="Martin F."/>
        </authorList>
    </citation>
    <scope>NUCLEOTIDE SEQUENCE</scope>
    <source>
        <strain evidence="6">JB14</strain>
    </source>
</reference>
<gene>
    <name evidence="6" type="ORF">BT96DRAFT_785275</name>
</gene>
<dbReference type="InterPro" id="IPR050538">
    <property type="entry name" value="MAP_kinase_kinase_kinase"/>
</dbReference>
<evidence type="ECO:0000256" key="1">
    <source>
        <dbReference type="ARBA" id="ARBA00022679"/>
    </source>
</evidence>
<evidence type="ECO:0000256" key="2">
    <source>
        <dbReference type="ARBA" id="ARBA00022741"/>
    </source>
</evidence>